<comment type="caution">
    <text evidence="12">The sequence shown here is derived from an EMBL/GenBank/DDBJ whole genome shotgun (WGS) entry which is preliminary data.</text>
</comment>
<dbReference type="Gene3D" id="2.60.40.1120">
    <property type="entry name" value="Carboxypeptidase-like, regulatory domain"/>
    <property type="match status" value="1"/>
</dbReference>
<evidence type="ECO:0000313" key="12">
    <source>
        <dbReference type="EMBL" id="OQD44548.1"/>
    </source>
</evidence>
<evidence type="ECO:0000256" key="6">
    <source>
        <dbReference type="ARBA" id="ARBA00023136"/>
    </source>
</evidence>
<dbReference type="PANTHER" id="PTHR40980:SF4">
    <property type="entry name" value="TONB-DEPENDENT RECEPTOR-LIKE BETA-BARREL DOMAIN-CONTAINING PROTEIN"/>
    <property type="match status" value="1"/>
</dbReference>
<organism evidence="12 13">
    <name type="scientific">Croceivirga radicis</name>
    <dbReference type="NCBI Taxonomy" id="1929488"/>
    <lineage>
        <taxon>Bacteria</taxon>
        <taxon>Pseudomonadati</taxon>
        <taxon>Bacteroidota</taxon>
        <taxon>Flavobacteriia</taxon>
        <taxon>Flavobacteriales</taxon>
        <taxon>Flavobacteriaceae</taxon>
        <taxon>Croceivirga</taxon>
    </lineage>
</organism>
<keyword evidence="12" id="KW-0675">Receptor</keyword>
<dbReference type="SUPFAM" id="SSF49464">
    <property type="entry name" value="Carboxypeptidase regulatory domain-like"/>
    <property type="match status" value="1"/>
</dbReference>
<evidence type="ECO:0000256" key="1">
    <source>
        <dbReference type="ARBA" id="ARBA00004571"/>
    </source>
</evidence>
<evidence type="ECO:0000256" key="3">
    <source>
        <dbReference type="ARBA" id="ARBA00022452"/>
    </source>
</evidence>
<keyword evidence="2 8" id="KW-0813">Transport</keyword>
<dbReference type="InterPro" id="IPR037066">
    <property type="entry name" value="Plug_dom_sf"/>
</dbReference>
<keyword evidence="3 8" id="KW-1134">Transmembrane beta strand</keyword>
<comment type="subcellular location">
    <subcellularLocation>
        <location evidence="1 8">Cell outer membrane</location>
        <topology evidence="1 8">Multi-pass membrane protein</topology>
    </subcellularLocation>
</comment>
<dbReference type="NCBIfam" id="TIGR01782">
    <property type="entry name" value="TonB-Xanth-Caul"/>
    <property type="match status" value="1"/>
</dbReference>
<reference evidence="12 13" key="1">
    <citation type="submission" date="2016-12" db="EMBL/GenBank/DDBJ databases">
        <authorList>
            <person name="Song W.-J."/>
            <person name="Kurnit D.M."/>
        </authorList>
    </citation>
    <scope>NUCLEOTIDE SEQUENCE [LARGE SCALE GENOMIC DNA]</scope>
    <source>
        <strain evidence="12 13">HSG9</strain>
    </source>
</reference>
<evidence type="ECO:0000256" key="8">
    <source>
        <dbReference type="PROSITE-ProRule" id="PRU01360"/>
    </source>
</evidence>
<dbReference type="Pfam" id="PF07715">
    <property type="entry name" value="Plug"/>
    <property type="match status" value="1"/>
</dbReference>
<dbReference type="InterPro" id="IPR036942">
    <property type="entry name" value="Beta-barrel_TonB_sf"/>
</dbReference>
<evidence type="ECO:0000256" key="5">
    <source>
        <dbReference type="ARBA" id="ARBA00023077"/>
    </source>
</evidence>
<evidence type="ECO:0000256" key="2">
    <source>
        <dbReference type="ARBA" id="ARBA00022448"/>
    </source>
</evidence>
<accession>A0A1V6LWM2</accession>
<dbReference type="InterPro" id="IPR008969">
    <property type="entry name" value="CarboxyPept-like_regulatory"/>
</dbReference>
<protein>
    <submittedName>
        <fullName evidence="12">TonB-dependent receptor</fullName>
    </submittedName>
</protein>
<evidence type="ECO:0000256" key="9">
    <source>
        <dbReference type="RuleBase" id="RU003357"/>
    </source>
</evidence>
<evidence type="ECO:0000259" key="11">
    <source>
        <dbReference type="Pfam" id="PF07715"/>
    </source>
</evidence>
<proteinExistence type="inferred from homology"/>
<dbReference type="Gene3D" id="2.40.170.20">
    <property type="entry name" value="TonB-dependent receptor, beta-barrel domain"/>
    <property type="match status" value="1"/>
</dbReference>
<dbReference type="CDD" id="cd01347">
    <property type="entry name" value="ligand_gated_channel"/>
    <property type="match status" value="1"/>
</dbReference>
<dbReference type="Gene3D" id="2.170.130.10">
    <property type="entry name" value="TonB-dependent receptor, plug domain"/>
    <property type="match status" value="1"/>
</dbReference>
<dbReference type="EMBL" id="MTBC01000001">
    <property type="protein sequence ID" value="OQD44548.1"/>
    <property type="molecule type" value="Genomic_DNA"/>
</dbReference>
<dbReference type="InterPro" id="IPR010104">
    <property type="entry name" value="TonB_rcpt_bac"/>
</dbReference>
<comment type="similarity">
    <text evidence="8 9">Belongs to the TonB-dependent receptor family.</text>
</comment>
<gene>
    <name evidence="12" type="ORF">BUL40_02660</name>
</gene>
<keyword evidence="7 8" id="KW-0998">Cell outer membrane</keyword>
<feature type="domain" description="TonB-dependent receptor plug" evidence="11">
    <location>
        <begin position="113"/>
        <end position="212"/>
    </location>
</feature>
<evidence type="ECO:0000256" key="7">
    <source>
        <dbReference type="ARBA" id="ARBA00023237"/>
    </source>
</evidence>
<dbReference type="Pfam" id="PF00593">
    <property type="entry name" value="TonB_dep_Rec_b-barrel"/>
    <property type="match status" value="1"/>
</dbReference>
<keyword evidence="4 8" id="KW-0812">Transmembrane</keyword>
<dbReference type="AlphaFoldDB" id="A0A1V6LWM2"/>
<dbReference type="InterPro" id="IPR000531">
    <property type="entry name" value="Beta-barrel_TonB"/>
</dbReference>
<dbReference type="PANTHER" id="PTHR40980">
    <property type="entry name" value="PLUG DOMAIN-CONTAINING PROTEIN"/>
    <property type="match status" value="1"/>
</dbReference>
<keyword evidence="13" id="KW-1185">Reference proteome</keyword>
<dbReference type="PROSITE" id="PS52016">
    <property type="entry name" value="TONB_DEPENDENT_REC_3"/>
    <property type="match status" value="1"/>
</dbReference>
<name>A0A1V6LWM2_9FLAO</name>
<keyword evidence="6 8" id="KW-0472">Membrane</keyword>
<dbReference type="InterPro" id="IPR012910">
    <property type="entry name" value="Plug_dom"/>
</dbReference>
<dbReference type="Proteomes" id="UP000191680">
    <property type="component" value="Unassembled WGS sequence"/>
</dbReference>
<evidence type="ECO:0000313" key="13">
    <source>
        <dbReference type="Proteomes" id="UP000191680"/>
    </source>
</evidence>
<dbReference type="InterPro" id="IPR039426">
    <property type="entry name" value="TonB-dep_rcpt-like"/>
</dbReference>
<sequence length="942" mass="105770">MAQTGNIKGVITDENGIYVPGASVFLEGTQKGAISDFDGKFTLVNVTPATYTLKVSFLGYNDASKEVVVTAEETTIINLSLNPKNMELDEVQVTAYGLGGTAKALNAQKNNLNITNVVSTDQIGKFPDANIGDAVKRIPGITMQVDQGEARNIIVRGLSPQLNSVTLNGSRIPSAEGDNRNVQMDLIPSDMIQTIEVNKAVTPDMDADAMGGSVNLITRTAPQGFRLSATAGSGVNFITDKPIWNGSVLVGDRSQDGKFGWMVSATINDNDFGSDNIEAEWTDEFEYNTGVQDVEGEDILEEVAVDPYPNVFENRTYLVQRVRRSFAANLDYQINANNNIYLKSMYNWRDDRENRFRLEHEILDGEDIGSDDFTITNGYPTRFPVEVKRQSKGGVNNSRNKNRRLEDQRMQNYSLGGDHLFGSLKVDWMASYAKASEERLDERYAEFESEYIISNGTDSEFPVFTPIDAADTAPANFDYGEISNENQYTEEEDVNFFVNFELPADFFGKGDGNVKFGARGRFKSKNRDNNYFEYDFEDDFPTLDVVPTRDITDPDFLAGSQYAAGMFATEEWLGNLNLDPTQGEDKPEEYAPGNFDVNEDVFAAYVMVNQKLADNFSILAGLRLENTKLESKGNRVNYIEEDEDAGIEEAIEIEAVAENNTYTNILPGIHLKYDVSRSTVLRFAWTNTLARPNYVDLIPRAEYVNEDDEIYLGNPDLNPTKSMNFDLMAEHYFQSVGILSGGLFYKKINDFIYTYQTETTTDIYGPGTEGYEVYQPLNGDDASIFGAEVSLQRQLDFLPGFLRNMSIYLNYTYLTSSADGIRNEDGDERDDLDLPNTAPNMFNGSLGYSDKKFSARLSANFSDAYIDEIGGNAFEDRYYDKQFFLDLNASYAINQNLRVYADLNNITNQPLRYYQGVSNRTMQAEYYSLRCTFGIKYDLFKK</sequence>
<keyword evidence="5 9" id="KW-0798">TonB box</keyword>
<evidence type="ECO:0000259" key="10">
    <source>
        <dbReference type="Pfam" id="PF00593"/>
    </source>
</evidence>
<feature type="domain" description="TonB-dependent receptor-like beta-barrel" evidence="10">
    <location>
        <begin position="407"/>
        <end position="906"/>
    </location>
</feature>
<evidence type="ECO:0000256" key="4">
    <source>
        <dbReference type="ARBA" id="ARBA00022692"/>
    </source>
</evidence>
<dbReference type="Pfam" id="PF13715">
    <property type="entry name" value="CarbopepD_reg_2"/>
    <property type="match status" value="1"/>
</dbReference>
<dbReference type="SUPFAM" id="SSF56935">
    <property type="entry name" value="Porins"/>
    <property type="match status" value="1"/>
</dbReference>
<dbReference type="GO" id="GO:0009279">
    <property type="term" value="C:cell outer membrane"/>
    <property type="evidence" value="ECO:0007669"/>
    <property type="project" value="UniProtKB-SubCell"/>
</dbReference>